<keyword evidence="7" id="KW-0472">Membrane</keyword>
<keyword evidence="7" id="KW-0812">Transmembrane</keyword>
<dbReference type="Pfam" id="PF00614">
    <property type="entry name" value="PLDc"/>
    <property type="match status" value="1"/>
</dbReference>
<feature type="transmembrane region" description="Helical" evidence="7">
    <location>
        <begin position="75"/>
        <end position="94"/>
    </location>
</feature>
<feature type="compositionally biased region" description="Basic and acidic residues" evidence="6">
    <location>
        <begin position="1799"/>
        <end position="1815"/>
    </location>
</feature>
<keyword evidence="3" id="KW-0378">Hydrolase</keyword>
<feature type="compositionally biased region" description="Basic and acidic residues" evidence="6">
    <location>
        <begin position="1135"/>
        <end position="1150"/>
    </location>
</feature>
<feature type="region of interest" description="Disordered" evidence="6">
    <location>
        <begin position="1459"/>
        <end position="1506"/>
    </location>
</feature>
<feature type="region of interest" description="Disordered" evidence="6">
    <location>
        <begin position="1125"/>
        <end position="1150"/>
    </location>
</feature>
<evidence type="ECO:0000256" key="4">
    <source>
        <dbReference type="ARBA" id="ARBA00022963"/>
    </source>
</evidence>
<protein>
    <recommendedName>
        <fullName evidence="1">phospholipase D</fullName>
        <ecNumber evidence="1">3.1.4.4</ecNumber>
    </recommendedName>
</protein>
<dbReference type="Gene3D" id="3.30.870.10">
    <property type="entry name" value="Endonuclease Chain A"/>
    <property type="match status" value="2"/>
</dbReference>
<evidence type="ECO:0000256" key="3">
    <source>
        <dbReference type="ARBA" id="ARBA00022801"/>
    </source>
</evidence>
<dbReference type="InterPro" id="IPR025202">
    <property type="entry name" value="PLD-like_dom"/>
</dbReference>
<evidence type="ECO:0000256" key="5">
    <source>
        <dbReference type="ARBA" id="ARBA00023098"/>
    </source>
</evidence>
<evidence type="ECO:0000313" key="10">
    <source>
        <dbReference type="Proteomes" id="UP001642464"/>
    </source>
</evidence>
<dbReference type="EC" id="3.1.4.4" evidence="1"/>
<feature type="domain" description="PLD phosphodiesterase" evidence="8">
    <location>
        <begin position="365"/>
        <end position="392"/>
    </location>
</feature>
<keyword evidence="10" id="KW-1185">Reference proteome</keyword>
<dbReference type="PANTHER" id="PTHR18896">
    <property type="entry name" value="PHOSPHOLIPASE D"/>
    <property type="match status" value="1"/>
</dbReference>
<dbReference type="Gene3D" id="2.30.29.30">
    <property type="entry name" value="Pleckstrin-homology domain (PH domain)/Phosphotyrosine-binding domain (PTB)"/>
    <property type="match status" value="1"/>
</dbReference>
<dbReference type="PROSITE" id="PS50035">
    <property type="entry name" value="PLD"/>
    <property type="match status" value="2"/>
</dbReference>
<evidence type="ECO:0000259" key="8">
    <source>
        <dbReference type="PROSITE" id="PS50035"/>
    </source>
</evidence>
<feature type="compositionally biased region" description="Basic and acidic residues" evidence="6">
    <location>
        <begin position="910"/>
        <end position="921"/>
    </location>
</feature>
<feature type="compositionally biased region" description="Basic and acidic residues" evidence="6">
    <location>
        <begin position="1538"/>
        <end position="1549"/>
    </location>
</feature>
<dbReference type="InterPro" id="IPR011993">
    <property type="entry name" value="PH-like_dom_sf"/>
</dbReference>
<feature type="compositionally biased region" description="Low complexity" evidence="6">
    <location>
        <begin position="857"/>
        <end position="868"/>
    </location>
</feature>
<feature type="compositionally biased region" description="Acidic residues" evidence="6">
    <location>
        <begin position="1717"/>
        <end position="1729"/>
    </location>
</feature>
<comment type="caution">
    <text evidence="9">The sequence shown here is derived from an EMBL/GenBank/DDBJ whole genome shotgun (WGS) entry which is preliminary data.</text>
</comment>
<feature type="region of interest" description="Disordered" evidence="6">
    <location>
        <begin position="1676"/>
        <end position="1815"/>
    </location>
</feature>
<dbReference type="SMART" id="SM00155">
    <property type="entry name" value="PLDc"/>
    <property type="match status" value="2"/>
</dbReference>
<feature type="region of interest" description="Disordered" evidence="6">
    <location>
        <begin position="1378"/>
        <end position="1397"/>
    </location>
</feature>
<name>A0ABP0HHN6_9DINO</name>
<accession>A0ABP0HHN6</accession>
<feature type="non-terminal residue" evidence="9">
    <location>
        <position position="1"/>
    </location>
</feature>
<feature type="compositionally biased region" description="Acidic residues" evidence="6">
    <location>
        <begin position="1696"/>
        <end position="1709"/>
    </location>
</feature>
<evidence type="ECO:0000256" key="7">
    <source>
        <dbReference type="SAM" id="Phobius"/>
    </source>
</evidence>
<evidence type="ECO:0000256" key="6">
    <source>
        <dbReference type="SAM" id="MobiDB-lite"/>
    </source>
</evidence>
<feature type="region of interest" description="Disordered" evidence="6">
    <location>
        <begin position="1050"/>
        <end position="1090"/>
    </location>
</feature>
<feature type="compositionally biased region" description="Basic residues" evidence="6">
    <location>
        <begin position="884"/>
        <end position="909"/>
    </location>
</feature>
<dbReference type="InterPro" id="IPR001736">
    <property type="entry name" value="PLipase_D/transphosphatidylase"/>
</dbReference>
<dbReference type="SUPFAM" id="SSF56024">
    <property type="entry name" value="Phospholipase D/nuclease"/>
    <property type="match status" value="2"/>
</dbReference>
<keyword evidence="7" id="KW-1133">Transmembrane helix</keyword>
<keyword evidence="2" id="KW-0677">Repeat</keyword>
<feature type="region of interest" description="Disordered" evidence="6">
    <location>
        <begin position="853"/>
        <end position="935"/>
    </location>
</feature>
<gene>
    <name evidence="9" type="ORF">SCF082_LOCUS1750</name>
</gene>
<evidence type="ECO:0000256" key="1">
    <source>
        <dbReference type="ARBA" id="ARBA00012027"/>
    </source>
</evidence>
<evidence type="ECO:0000313" key="9">
    <source>
        <dbReference type="EMBL" id="CAK8989303.1"/>
    </source>
</evidence>
<feature type="compositionally biased region" description="Low complexity" evidence="6">
    <location>
        <begin position="1485"/>
        <end position="1497"/>
    </location>
</feature>
<organism evidence="9 10">
    <name type="scientific">Durusdinium trenchii</name>
    <dbReference type="NCBI Taxonomy" id="1381693"/>
    <lineage>
        <taxon>Eukaryota</taxon>
        <taxon>Sar</taxon>
        <taxon>Alveolata</taxon>
        <taxon>Dinophyceae</taxon>
        <taxon>Suessiales</taxon>
        <taxon>Symbiodiniaceae</taxon>
        <taxon>Durusdinium</taxon>
    </lineage>
</organism>
<dbReference type="Proteomes" id="UP001642464">
    <property type="component" value="Unassembled WGS sequence"/>
</dbReference>
<feature type="domain" description="PLD phosphodiesterase" evidence="8">
    <location>
        <begin position="651"/>
        <end position="678"/>
    </location>
</feature>
<feature type="region of interest" description="Disordered" evidence="6">
    <location>
        <begin position="1518"/>
        <end position="1549"/>
    </location>
</feature>
<dbReference type="EMBL" id="CAXAMM010000857">
    <property type="protein sequence ID" value="CAK8989303.1"/>
    <property type="molecule type" value="Genomic_DNA"/>
</dbReference>
<reference evidence="9 10" key="1">
    <citation type="submission" date="2024-02" db="EMBL/GenBank/DDBJ databases">
        <authorList>
            <person name="Chen Y."/>
            <person name="Shah S."/>
            <person name="Dougan E. K."/>
            <person name="Thang M."/>
            <person name="Chan C."/>
        </authorList>
    </citation>
    <scope>NUCLEOTIDE SEQUENCE [LARGE SCALE GENOMIC DNA]</scope>
</reference>
<evidence type="ECO:0000256" key="2">
    <source>
        <dbReference type="ARBA" id="ARBA00022737"/>
    </source>
</evidence>
<feature type="transmembrane region" description="Helical" evidence="7">
    <location>
        <begin position="127"/>
        <end position="148"/>
    </location>
</feature>
<dbReference type="SUPFAM" id="SSF50729">
    <property type="entry name" value="PH domain-like"/>
    <property type="match status" value="1"/>
</dbReference>
<keyword evidence="4" id="KW-0442">Lipid degradation</keyword>
<proteinExistence type="predicted"/>
<dbReference type="InterPro" id="IPR015679">
    <property type="entry name" value="PLipase_D_fam"/>
</dbReference>
<keyword evidence="5" id="KW-0443">Lipid metabolism</keyword>
<feature type="transmembrane region" description="Helical" evidence="7">
    <location>
        <begin position="100"/>
        <end position="118"/>
    </location>
</feature>
<dbReference type="PANTHER" id="PTHR18896:SF60">
    <property type="entry name" value="PHOSPHOLIPASE D"/>
    <property type="match status" value="1"/>
</dbReference>
<feature type="compositionally biased region" description="Acidic residues" evidence="6">
    <location>
        <begin position="1740"/>
        <end position="1783"/>
    </location>
</feature>
<sequence length="1815" mass="201993">LDADEVERIVRAAFDDVENGGNGADGALMDPVLAEFVELSRFSLREDLNAQGKLLEGFFRKAPVAVTDEVQFANFWVAAEVAVFVSAVVLGALTASVLPYLGGCAVLLAMLLAHVFLLRPREPNRAMIIPCLVIPAVGPFVVALYFLFDTCVRDTYKRRWFVVRPGFLAYFESNYSDPDKPKGVIFLDGNTTVTRTWWNPRFVRITTKDESLAILAPSLHRRRQLQKAVEQCAARPTRVGGTSSRAQWYADAEFLFRDMFEAMERAKHRIFVAGWMISPELRLMRGPAWAHVDTSLQAVLGRAVDRGVKVRVLLYRDVEFVLPNNSRHAKAALTSRGVQVLRHAATGRAIGAQSHLVPGLGAGDTWWSHHEKVVVVDDVMAFVGGIDLAFGRFDSNEHALFDLEGTVWPGKDFYNVRIKEFETLEDPKTDLIDRAEFGRMPWHDVHCAVGGVNSAASEVAAHFMQRWNRELRQLSSFRTSQKSSFDFVLPADFADVDNSLTESLLPYLVSSTSMVRSVGPWSLSTSAESSIQASYQALIRGARRSLYVENQFFCSQRVGDEIAERIERAIAEGAAFRVVIVLPQWPAFEGLPCDNPSTRSVLEVQHRVIDAVVRRVRHALRGKSALLDDFISFYSLRKAAVHPLTGKLISEQVYVHSKLIIADDECCLIGSANLNKRSLQGSRDSEVCVIIRDSRFAKDLRVALVAEHLGMHPQSCPGCRMCSQDRRSRDSEIACSSPEQLEDPASPLLSQIAHENASILAGLFPGLQPTNASTTIDELRENLASGAHDRPAAPSRHQLEQLAALRGHLVAMPLQFLRREASLAPSLREAPSSFVLPRATFERVGAAGTLRHERRAAAGQAPDAAGEARGFRRGSGPWSPAPVRKLKDKKRKQKERKKKMKKKKEKKRREKDLRRREQDRALRHRRRRRRPSMDVHQAQAMLLRNEMLSQQKQMVDILGDLDLQLHEQVDRHTKEQFERRMEERMKTQNELLVERILNRVQPTVFAEPSRIFSDAGARAVDMRNAVPTSPSRPVGLARPVVGVNSVGVPVAPTTTPSLKTTAASSAEAPKTTTKPQSPGADVSRSGGSETGAVASLAHAAKGEYFSQDEGKTIWEKLLDDDTDLLRMPDDDDDEAKLQEEKDVAGSADKERQKVKTLRVEVYGNGKPLYRWRREGVENPPKEQVLKGKGNFRGIAYAIIALKRMDLLSTETKRGLVKDDEREMRKAIMWIQDKSRTWLVQVLSLPLVDLMTKTDIVLDPRVLRSGKAGRVALSWLGRSKKNKTHPDPAAEVKAGAPSSEGPLLALRLKVRVRGILELLLKATEEGKPKMPDSVCSFLQRLANDGSLLPKQFLFPMEQEELEFSKLGYTRWMIRPVKVEEQAPPAEDDTTDSGVSLPKPRFDLTRPKLMVGSFLFLRCLLPVLLRPWEAGVGRKPSKGVLSNLACVATLWYQLCQSHMGGPMPGEGPPIETGGSSAGPPESDEVQQHQTQQQQQTQQTRPLEDNRDGKKARFGLFGKRKAKVTAEPATGKDSASATMEAKPDDAKSLDDKVKDADGVKDSKARITADVDVADEQNEQNYVSIYDLTAPLVDDRSLLEIASRYEFEAELQRLFECCVCSLLLRALESSEETSKELLEQLRQECSALKKTESGNRVILAKRKAELQERLVQIQQKKEEEERIAAASAPLNPGNTAQGADDGDLVEEEEDAESEGGGQGSDDAEDDEVEDDDGSLASMSSADSANEEEDDDEDEEVEEELEEELEEEVEDEEEQKDEEDVDNEDAAEGEGAHIRDVEEDADDGDVKEKDNANDAKEREK</sequence>
<feature type="compositionally biased region" description="Polar residues" evidence="6">
    <location>
        <begin position="1052"/>
        <end position="1076"/>
    </location>
</feature>
<dbReference type="Pfam" id="PF13091">
    <property type="entry name" value="PLDc_2"/>
    <property type="match status" value="1"/>
</dbReference>